<dbReference type="EMBL" id="LAZR01004379">
    <property type="protein sequence ID" value="KKN09150.1"/>
    <property type="molecule type" value="Genomic_DNA"/>
</dbReference>
<comment type="caution">
    <text evidence="1">The sequence shown here is derived from an EMBL/GenBank/DDBJ whole genome shotgun (WGS) entry which is preliminary data.</text>
</comment>
<protein>
    <recommendedName>
        <fullName evidence="2">Right handed beta helix domain-containing protein</fullName>
    </recommendedName>
</protein>
<dbReference type="AlphaFoldDB" id="A0A0F9MPB3"/>
<organism evidence="1">
    <name type="scientific">marine sediment metagenome</name>
    <dbReference type="NCBI Taxonomy" id="412755"/>
    <lineage>
        <taxon>unclassified sequences</taxon>
        <taxon>metagenomes</taxon>
        <taxon>ecological metagenomes</taxon>
    </lineage>
</organism>
<dbReference type="InterPro" id="IPR011050">
    <property type="entry name" value="Pectin_lyase_fold/virulence"/>
</dbReference>
<name>A0A0F9MPB3_9ZZZZ</name>
<evidence type="ECO:0008006" key="2">
    <source>
        <dbReference type="Google" id="ProtNLM"/>
    </source>
</evidence>
<evidence type="ECO:0000313" key="1">
    <source>
        <dbReference type="EMBL" id="KKN09150.1"/>
    </source>
</evidence>
<dbReference type="InterPro" id="IPR012334">
    <property type="entry name" value="Pectin_lyas_fold"/>
</dbReference>
<reference evidence="1" key="1">
    <citation type="journal article" date="2015" name="Nature">
        <title>Complex archaea that bridge the gap between prokaryotes and eukaryotes.</title>
        <authorList>
            <person name="Spang A."/>
            <person name="Saw J.H."/>
            <person name="Jorgensen S.L."/>
            <person name="Zaremba-Niedzwiedzka K."/>
            <person name="Martijn J."/>
            <person name="Lind A.E."/>
            <person name="van Eijk R."/>
            <person name="Schleper C."/>
            <person name="Guy L."/>
            <person name="Ettema T.J."/>
        </authorList>
    </citation>
    <scope>NUCLEOTIDE SEQUENCE</scope>
</reference>
<sequence>MATELTPRELTAELAALKRQLADQDEVVQRALSIASHHAPEHFFEGNDALRPHIAVRLNSGATEVGRRPRLNFLDTETGEWTLAEGTTEGEDEIDISLKATGGGFGVCYDYLVMSGWTGTEGQTITIPDSTETFKVYSTIQAPIDDAVSDASSGKTYSIGICPGTYAENLTWPTTAITGIFLHGYDFISEDNFGEVYINPSSGHAITVTGNPKLISAENIVFGGQAGSSSINHVSGINWSGQFTHCEFRRSITNVDFTAMHFAHCKFASDVSLASVDDVYFHDCKFSDILDMKTNGSGVDNVTVDQCVFLGSNARILLGQRASNVIISANQFTTSGATANSRVEITPDIGDPLHHISIIGNAFTTGPLTNGQEILLDTSASSSNIWGVTITANTFSDAFTGSGLTDTCHIRLKGNSSGDIFGIVIANNVFGANNAQLDHIEDAGGFTVIGTFVEESVFGPSGRHNVVKYKITDGANNLFIPSSSDETGLPGSGRVSVEAHAILDGDVHTDSAADVVTRGSVIAANSTPAWDELVLGANHLFLGSDGADVLYRTVGWDVLLEPTGSSDAARIQTAIDAGSRKILLLDGTWDVSDQNVTFATGTEIVGQSRKATILDFGTTAFFQFLMAADTFVGNATVANAPTSASAPPIQTLAGYTMVWNIDFSSTSGSGLAIGRSTSARAHIINCIFQGLPDAAVGQIEIDAPRFAIIQNCGFLGAASSGAAIFNRHPATASEFFPRPNVVITGCYGTTNCGDGWLDDGGSARETTFSIVGNSIAQAGANAPFAIDISNAIALISGNSFIVPTGQATAAAMINVSGGKVMIENNRLDANSTRTDIIDISTGGHSVLGNLIRGTSTNAIHLTAGNNSVIGGNNCPSGDIRIAGGSTGHVVALNSVNAVVGDATLNQIGLNVTGA</sequence>
<proteinExistence type="predicted"/>
<accession>A0A0F9MPB3</accession>
<dbReference type="SUPFAM" id="SSF51126">
    <property type="entry name" value="Pectin lyase-like"/>
    <property type="match status" value="2"/>
</dbReference>
<dbReference type="Gene3D" id="2.160.20.10">
    <property type="entry name" value="Single-stranded right-handed beta-helix, Pectin lyase-like"/>
    <property type="match status" value="2"/>
</dbReference>
<gene>
    <name evidence="1" type="ORF">LCGC14_1049480</name>
</gene>